<accession>A0ABN0UDZ7</accession>
<gene>
    <name evidence="1" type="ORF">GCM10010492_53970</name>
</gene>
<comment type="caution">
    <text evidence="1">The sequence shown here is derived from an EMBL/GenBank/DDBJ whole genome shotgun (WGS) entry which is preliminary data.</text>
</comment>
<organism evidence="1 2">
    <name type="scientific">Saccharothrix mutabilis subsp. mutabilis</name>
    <dbReference type="NCBI Taxonomy" id="66855"/>
    <lineage>
        <taxon>Bacteria</taxon>
        <taxon>Bacillati</taxon>
        <taxon>Actinomycetota</taxon>
        <taxon>Actinomycetes</taxon>
        <taxon>Pseudonocardiales</taxon>
        <taxon>Pseudonocardiaceae</taxon>
        <taxon>Saccharothrix</taxon>
    </lineage>
</organism>
<dbReference type="RefSeq" id="WP_343936706.1">
    <property type="nucleotide sequence ID" value="NZ_BAAABU010000015.1"/>
</dbReference>
<keyword evidence="2" id="KW-1185">Reference proteome</keyword>
<dbReference type="EMBL" id="BAAABU010000015">
    <property type="protein sequence ID" value="GAA0247493.1"/>
    <property type="molecule type" value="Genomic_DNA"/>
</dbReference>
<protein>
    <submittedName>
        <fullName evidence="1">Uncharacterized protein</fullName>
    </submittedName>
</protein>
<evidence type="ECO:0000313" key="2">
    <source>
        <dbReference type="Proteomes" id="UP001500416"/>
    </source>
</evidence>
<sequence>MKSTHLAALIPLAAIALTGAAPPPDQTRVEMVRLAELPGSTLSGAEAVNDAGVVVGYGIATGFTVYPLRWDRPDRPVRLPVPPNTRSSLATGVNRAGVVIGRAVTTNNVVLALRWNPDQRLVELRPLDGGSSEVAAVDDRGTAVGWTRSATGVRAVRWDDEGNPADLGTLPGGTQSSANAINDGGLILGSADDADGQWHPVVWQRDGSISTVPLTTAVAVNNRGTIAGTLEHAVTLRADGRVTDLGLPFGATNSYPIAINDRGTVLGGIRTPEGRQRAVRWDKRGRAVDLGALTPESGSWAERINDHDEAIGLSTSSGQTDHAVFWDRRGRLVDLTPDPSTASDAYDLNNHGVVVGVLGGAYGNAVLWRTRK</sequence>
<evidence type="ECO:0000313" key="1">
    <source>
        <dbReference type="EMBL" id="GAA0247493.1"/>
    </source>
</evidence>
<dbReference type="Proteomes" id="UP001500416">
    <property type="component" value="Unassembled WGS sequence"/>
</dbReference>
<reference evidence="1 2" key="1">
    <citation type="journal article" date="2019" name="Int. J. Syst. Evol. Microbiol.">
        <title>The Global Catalogue of Microorganisms (GCM) 10K type strain sequencing project: providing services to taxonomists for standard genome sequencing and annotation.</title>
        <authorList>
            <consortium name="The Broad Institute Genomics Platform"/>
            <consortium name="The Broad Institute Genome Sequencing Center for Infectious Disease"/>
            <person name="Wu L."/>
            <person name="Ma J."/>
        </authorList>
    </citation>
    <scope>NUCLEOTIDE SEQUENCE [LARGE SCALE GENOMIC DNA]</scope>
    <source>
        <strain evidence="1 2">JCM 3380</strain>
    </source>
</reference>
<proteinExistence type="predicted"/>
<name>A0ABN0UDZ7_9PSEU</name>